<name>A0A9X2F1H0_9SPHI</name>
<dbReference type="Pfam" id="PF13439">
    <property type="entry name" value="Glyco_transf_4"/>
    <property type="match status" value="1"/>
</dbReference>
<dbReference type="EMBL" id="JAMWYS010000028">
    <property type="protein sequence ID" value="MCO4292934.1"/>
    <property type="molecule type" value="Genomic_DNA"/>
</dbReference>
<accession>A0A9X2F1H0</accession>
<organism evidence="3 4">
    <name type="scientific">Solitalea agri</name>
    <dbReference type="NCBI Taxonomy" id="2953739"/>
    <lineage>
        <taxon>Bacteria</taxon>
        <taxon>Pseudomonadati</taxon>
        <taxon>Bacteroidota</taxon>
        <taxon>Sphingobacteriia</taxon>
        <taxon>Sphingobacteriales</taxon>
        <taxon>Sphingobacteriaceae</taxon>
        <taxon>Solitalea</taxon>
    </lineage>
</organism>
<dbReference type="InterPro" id="IPR028098">
    <property type="entry name" value="Glyco_trans_4-like_N"/>
</dbReference>
<proteinExistence type="predicted"/>
<dbReference type="GO" id="GO:0016757">
    <property type="term" value="F:glycosyltransferase activity"/>
    <property type="evidence" value="ECO:0007669"/>
    <property type="project" value="UniProtKB-KW"/>
</dbReference>
<comment type="caution">
    <text evidence="3">The sequence shown here is derived from an EMBL/GenBank/DDBJ whole genome shotgun (WGS) entry which is preliminary data.</text>
</comment>
<sequence length="419" mass="47002">MKVVHINSYDGSGGAARAAARLNEALKLQQVESEFIVNYKYGTDTSIKTFSEGKLARLYAFFLIGLEHVYTKLQIKKVKIPFSIPFIGKSIEKHPLIKAADILHLHWTNQGFLTISSLKKLLAMGKPVVWTFHDSYAFTGGCHVRYSCENYKAECGNCPVVKNPSPRDVSHQFWLKKKALYAEYQFQVITPSNWLGNAVKQSSLMNNFNVQVIPNAIDADLFKPTNKTEARNKLNLNSNRFIMLSGFMPSKVDMHKGTSYLLEALEMLASKVDLSQVELVIFGNKPDAEKPSFKIKTTYLGIINNDAELATIYSAAHVFLTTTLEDNLPNTVMESLSCGTPVISFTTGGVPDMVSHQQNGYLAQYKSSEDFCNGILWAFNHPNREVLNENARQTVEQKFSLTAVGHKHLELYKTLLQKS</sequence>
<dbReference type="EC" id="2.4.-.-" evidence="3"/>
<keyword evidence="3" id="KW-0808">Transferase</keyword>
<reference evidence="3" key="1">
    <citation type="submission" date="2022-06" db="EMBL/GenBank/DDBJ databases">
        <title>Solitalea sp. MAHUQ-68 isolated from rhizospheric soil.</title>
        <authorList>
            <person name="Huq M.A."/>
        </authorList>
    </citation>
    <scope>NUCLEOTIDE SEQUENCE</scope>
    <source>
        <strain evidence="3">MAHUQ-68</strain>
    </source>
</reference>
<gene>
    <name evidence="3" type="ORF">NF867_08680</name>
</gene>
<feature type="domain" description="Glycosyltransferase subfamily 4-like N-terminal" evidence="2">
    <location>
        <begin position="13"/>
        <end position="220"/>
    </location>
</feature>
<dbReference type="InterPro" id="IPR001296">
    <property type="entry name" value="Glyco_trans_1"/>
</dbReference>
<evidence type="ECO:0000259" key="2">
    <source>
        <dbReference type="Pfam" id="PF13439"/>
    </source>
</evidence>
<keyword evidence="4" id="KW-1185">Reference proteome</keyword>
<feature type="domain" description="Glycosyl transferase family 1" evidence="1">
    <location>
        <begin position="227"/>
        <end position="393"/>
    </location>
</feature>
<dbReference type="Gene3D" id="3.40.50.2000">
    <property type="entry name" value="Glycogen Phosphorylase B"/>
    <property type="match status" value="2"/>
</dbReference>
<dbReference type="RefSeq" id="WP_252587425.1">
    <property type="nucleotide sequence ID" value="NZ_JAMWYS010000028.1"/>
</dbReference>
<evidence type="ECO:0000259" key="1">
    <source>
        <dbReference type="Pfam" id="PF00534"/>
    </source>
</evidence>
<dbReference type="Proteomes" id="UP001155182">
    <property type="component" value="Unassembled WGS sequence"/>
</dbReference>
<dbReference type="Pfam" id="PF00534">
    <property type="entry name" value="Glycos_transf_1"/>
    <property type="match status" value="1"/>
</dbReference>
<keyword evidence="3" id="KW-0328">Glycosyltransferase</keyword>
<evidence type="ECO:0000313" key="4">
    <source>
        <dbReference type="Proteomes" id="UP001155182"/>
    </source>
</evidence>
<dbReference type="PANTHER" id="PTHR12526">
    <property type="entry name" value="GLYCOSYLTRANSFERASE"/>
    <property type="match status" value="1"/>
</dbReference>
<dbReference type="SUPFAM" id="SSF53756">
    <property type="entry name" value="UDP-Glycosyltransferase/glycogen phosphorylase"/>
    <property type="match status" value="1"/>
</dbReference>
<dbReference type="AlphaFoldDB" id="A0A9X2F1H0"/>
<dbReference type="PANTHER" id="PTHR12526:SF637">
    <property type="entry name" value="GLYCOSYLTRANSFERASE EPSF-RELATED"/>
    <property type="match status" value="1"/>
</dbReference>
<evidence type="ECO:0000313" key="3">
    <source>
        <dbReference type="EMBL" id="MCO4292934.1"/>
    </source>
</evidence>
<protein>
    <submittedName>
        <fullName evidence="3">Glycosyltransferase</fullName>
        <ecNumber evidence="3">2.4.-.-</ecNumber>
    </submittedName>
</protein>